<dbReference type="NCBIfam" id="TIGR00730">
    <property type="entry name" value="Rossman fold protein, TIGR00730 family"/>
    <property type="match status" value="1"/>
</dbReference>
<dbReference type="PANTHER" id="PTHR31223">
    <property type="entry name" value="LOG FAMILY PROTEIN YJL055W"/>
    <property type="match status" value="1"/>
</dbReference>
<dbReference type="InterPro" id="IPR031100">
    <property type="entry name" value="LOG_fam"/>
</dbReference>
<keyword evidence="3" id="KW-0203">Cytokinin biosynthesis</keyword>
<dbReference type="GO" id="GO:0009691">
    <property type="term" value="P:cytokinin biosynthetic process"/>
    <property type="evidence" value="ECO:0007669"/>
    <property type="project" value="UniProtKB-UniRule"/>
</dbReference>
<dbReference type="Gene3D" id="3.40.50.450">
    <property type="match status" value="1"/>
</dbReference>
<dbReference type="Pfam" id="PF03641">
    <property type="entry name" value="Lysine_decarbox"/>
    <property type="match status" value="1"/>
</dbReference>
<dbReference type="EMBL" id="LWDL01000016">
    <property type="protein sequence ID" value="OQW52013.1"/>
    <property type="molecule type" value="Genomic_DNA"/>
</dbReference>
<dbReference type="Proteomes" id="UP000192872">
    <property type="component" value="Unassembled WGS sequence"/>
</dbReference>
<dbReference type="PANTHER" id="PTHR31223:SF70">
    <property type="entry name" value="LOG FAMILY PROTEIN YJL055W"/>
    <property type="match status" value="1"/>
</dbReference>
<comment type="catalytic activity">
    <reaction evidence="1">
        <text>AMP + H2O = D-ribose 5-phosphate + adenine</text>
        <dbReference type="Rhea" id="RHEA:20129"/>
        <dbReference type="ChEBI" id="CHEBI:15377"/>
        <dbReference type="ChEBI" id="CHEBI:16708"/>
        <dbReference type="ChEBI" id="CHEBI:78346"/>
        <dbReference type="ChEBI" id="CHEBI:456215"/>
        <dbReference type="EC" id="3.2.2.4"/>
    </reaction>
</comment>
<comment type="caution">
    <text evidence="4">The sequence shown here is derived from an EMBL/GenBank/DDBJ whole genome shotgun (WGS) entry which is preliminary data.</text>
</comment>
<evidence type="ECO:0000256" key="2">
    <source>
        <dbReference type="ARBA" id="ARBA00006763"/>
    </source>
</evidence>
<evidence type="ECO:0000313" key="5">
    <source>
        <dbReference type="Proteomes" id="UP000192872"/>
    </source>
</evidence>
<accession>A0A1W9HX51</accession>
<organism evidence="4 5">
    <name type="scientific">Candidatus Raskinella chloraquaticus</name>
    <dbReference type="NCBI Taxonomy" id="1951219"/>
    <lineage>
        <taxon>Bacteria</taxon>
        <taxon>Pseudomonadati</taxon>
        <taxon>Pseudomonadota</taxon>
        <taxon>Alphaproteobacteria</taxon>
        <taxon>Hyphomicrobiales</taxon>
        <taxon>Phreatobacteraceae</taxon>
        <taxon>Candidatus Raskinella</taxon>
    </lineage>
</organism>
<protein>
    <recommendedName>
        <fullName evidence="3">Cytokinin riboside 5'-monophosphate phosphoribohydrolase</fullName>
        <ecNumber evidence="3">3.2.2.n1</ecNumber>
    </recommendedName>
</protein>
<gene>
    <name evidence="4" type="ORF">A4S15_09270</name>
</gene>
<dbReference type="EC" id="3.2.2.n1" evidence="3"/>
<name>A0A1W9HX51_9HYPH</name>
<keyword evidence="3" id="KW-0378">Hydrolase</keyword>
<dbReference type="RefSeq" id="WP_376800477.1">
    <property type="nucleotide sequence ID" value="NZ_DBNB01000013.1"/>
</dbReference>
<dbReference type="GO" id="GO:0005829">
    <property type="term" value="C:cytosol"/>
    <property type="evidence" value="ECO:0007669"/>
    <property type="project" value="TreeGrafter"/>
</dbReference>
<dbReference type="SUPFAM" id="SSF102405">
    <property type="entry name" value="MCP/YpsA-like"/>
    <property type="match status" value="1"/>
</dbReference>
<dbReference type="GO" id="GO:0008714">
    <property type="term" value="F:AMP nucleosidase activity"/>
    <property type="evidence" value="ECO:0007669"/>
    <property type="project" value="UniProtKB-EC"/>
</dbReference>
<dbReference type="STRING" id="1827387.A4S15_09270"/>
<reference evidence="4 5" key="1">
    <citation type="journal article" date="2017" name="Water Res.">
        <title>Comammox in drinking water systems.</title>
        <authorList>
            <person name="Wang Y."/>
            <person name="Ma L."/>
            <person name="Mao Y."/>
            <person name="Jiang X."/>
            <person name="Xia Y."/>
            <person name="Yu K."/>
            <person name="Li B."/>
            <person name="Zhang T."/>
        </authorList>
    </citation>
    <scope>NUCLEOTIDE SEQUENCE [LARGE SCALE GENOMIC DNA]</scope>
    <source>
        <strain evidence="4">SG_bin8</strain>
    </source>
</reference>
<evidence type="ECO:0000256" key="3">
    <source>
        <dbReference type="RuleBase" id="RU363015"/>
    </source>
</evidence>
<proteinExistence type="inferred from homology"/>
<comment type="similarity">
    <text evidence="2 3">Belongs to the LOG family.</text>
</comment>
<dbReference type="InterPro" id="IPR005269">
    <property type="entry name" value="LOG"/>
</dbReference>
<sequence>MTIISSPALAAVCVYCGSSPGRSPGFEMAAQALGAAIGQARLRLVYGGGGTGLMGSVARATRAAGGKVTGIIPDFLVQREGQNIELDERFVVPDMHTRKRMMFERADGFVALPGGIGTLEELIEMLTWSQLGRHGKPIVIANIDGFWDPLATLLAHMRTQGFLRNDPDFSPRYQVVDRIDDVLPALTAALEPGAPTVPIIKF</sequence>
<evidence type="ECO:0000256" key="1">
    <source>
        <dbReference type="ARBA" id="ARBA00000274"/>
    </source>
</evidence>
<dbReference type="AlphaFoldDB" id="A0A1W9HX51"/>
<evidence type="ECO:0000313" key="4">
    <source>
        <dbReference type="EMBL" id="OQW52013.1"/>
    </source>
</evidence>